<dbReference type="EMBL" id="JARBHB010000012">
    <property type="protein sequence ID" value="KAJ8871763.1"/>
    <property type="molecule type" value="Genomic_DNA"/>
</dbReference>
<feature type="region of interest" description="Disordered" evidence="1">
    <location>
        <begin position="1"/>
        <end position="23"/>
    </location>
</feature>
<dbReference type="Proteomes" id="UP001159363">
    <property type="component" value="Chromosome 11"/>
</dbReference>
<reference evidence="2 3" key="1">
    <citation type="submission" date="2023-02" db="EMBL/GenBank/DDBJ databases">
        <title>LHISI_Scaffold_Assembly.</title>
        <authorList>
            <person name="Stuart O.P."/>
            <person name="Cleave R."/>
            <person name="Magrath M.J.L."/>
            <person name="Mikheyev A.S."/>
        </authorList>
    </citation>
    <scope>NUCLEOTIDE SEQUENCE [LARGE SCALE GENOMIC DNA]</scope>
    <source>
        <strain evidence="2">Daus_M_001</strain>
        <tissue evidence="2">Leg muscle</tissue>
    </source>
</reference>
<feature type="compositionally biased region" description="Basic residues" evidence="1">
    <location>
        <begin position="1"/>
        <end position="12"/>
    </location>
</feature>
<keyword evidence="3" id="KW-1185">Reference proteome</keyword>
<dbReference type="InterPro" id="IPR036397">
    <property type="entry name" value="RNaseH_sf"/>
</dbReference>
<dbReference type="Gene3D" id="3.30.420.10">
    <property type="entry name" value="Ribonuclease H-like superfamily/Ribonuclease H"/>
    <property type="match status" value="1"/>
</dbReference>
<evidence type="ECO:0000256" key="1">
    <source>
        <dbReference type="SAM" id="MobiDB-lite"/>
    </source>
</evidence>
<evidence type="ECO:0000313" key="3">
    <source>
        <dbReference type="Proteomes" id="UP001159363"/>
    </source>
</evidence>
<comment type="caution">
    <text evidence="2">The sequence shown here is derived from an EMBL/GenBank/DDBJ whole genome shotgun (WGS) entry which is preliminary data.</text>
</comment>
<organism evidence="2 3">
    <name type="scientific">Dryococelus australis</name>
    <dbReference type="NCBI Taxonomy" id="614101"/>
    <lineage>
        <taxon>Eukaryota</taxon>
        <taxon>Metazoa</taxon>
        <taxon>Ecdysozoa</taxon>
        <taxon>Arthropoda</taxon>
        <taxon>Hexapoda</taxon>
        <taxon>Insecta</taxon>
        <taxon>Pterygota</taxon>
        <taxon>Neoptera</taxon>
        <taxon>Polyneoptera</taxon>
        <taxon>Phasmatodea</taxon>
        <taxon>Verophasmatodea</taxon>
        <taxon>Anareolatae</taxon>
        <taxon>Phasmatidae</taxon>
        <taxon>Eurycanthinae</taxon>
        <taxon>Dryococelus</taxon>
    </lineage>
</organism>
<accession>A0ABQ9GIC2</accession>
<feature type="compositionally biased region" description="Polar residues" evidence="1">
    <location>
        <begin position="13"/>
        <end position="23"/>
    </location>
</feature>
<name>A0ABQ9GIC2_9NEOP</name>
<sequence length="214" mass="23296">MRGSGKLRKLCSKHNNPSANSTYGARRGPIIILYVTNTRGGGRSVDGATRSREDAVGGVAESSAARCPGCEILQTFVGPDGTSAASVEGHARDLYAQFESFPQFLAGVPDGRGAVLTTEICLADCLAVNNAAPYQHPRSPDLNALDLYLWRHLKARVYATPADDMGCPYRPLEIIRLRNNQGLFSEIHQRIRVSMQRRDDACVPADGGHFEHFL</sequence>
<evidence type="ECO:0000313" key="2">
    <source>
        <dbReference type="EMBL" id="KAJ8871763.1"/>
    </source>
</evidence>
<gene>
    <name evidence="2" type="ORF">PR048_028102</name>
</gene>
<proteinExistence type="predicted"/>
<protein>
    <submittedName>
        <fullName evidence="2">Uncharacterized protein</fullName>
    </submittedName>
</protein>